<evidence type="ECO:0000313" key="1">
    <source>
        <dbReference type="EMBL" id="TKW39420.1"/>
    </source>
</evidence>
<name>A0A4U6W9N8_SETVI</name>
<evidence type="ECO:0000313" key="2">
    <source>
        <dbReference type="Proteomes" id="UP000298652"/>
    </source>
</evidence>
<dbReference type="EMBL" id="CM016552">
    <property type="protein sequence ID" value="TKW39420.1"/>
    <property type="molecule type" value="Genomic_DNA"/>
</dbReference>
<dbReference type="AlphaFoldDB" id="A0A4U6W9N8"/>
<gene>
    <name evidence="1" type="ORF">SEVIR_1G177760v2</name>
</gene>
<protein>
    <submittedName>
        <fullName evidence="1">Uncharacterized protein</fullName>
    </submittedName>
</protein>
<dbReference type="Gramene" id="TKW39420">
    <property type="protein sequence ID" value="TKW39420"/>
    <property type="gene ID" value="SEVIR_1G177760v2"/>
</dbReference>
<proteinExistence type="predicted"/>
<sequence length="147" mass="16821">MPTAVVPAYRCLVPTTVVPTSEKMKTRPRETLLSTAADACCRRRASACLSRCGILKCVLCLMLDLPDPVPNVTIRRRARLSDSLTQLEWRVPAPPPYNINIQSDPSRQLWRAEIAPIAAADHQYIFNYPDHCVFARIFQRYKFMIRF</sequence>
<organism evidence="1 2">
    <name type="scientific">Setaria viridis</name>
    <name type="common">Green bristlegrass</name>
    <name type="synonym">Setaria italica subsp. viridis</name>
    <dbReference type="NCBI Taxonomy" id="4556"/>
    <lineage>
        <taxon>Eukaryota</taxon>
        <taxon>Viridiplantae</taxon>
        <taxon>Streptophyta</taxon>
        <taxon>Embryophyta</taxon>
        <taxon>Tracheophyta</taxon>
        <taxon>Spermatophyta</taxon>
        <taxon>Magnoliopsida</taxon>
        <taxon>Liliopsida</taxon>
        <taxon>Poales</taxon>
        <taxon>Poaceae</taxon>
        <taxon>PACMAD clade</taxon>
        <taxon>Panicoideae</taxon>
        <taxon>Panicodae</taxon>
        <taxon>Paniceae</taxon>
        <taxon>Cenchrinae</taxon>
        <taxon>Setaria</taxon>
    </lineage>
</organism>
<accession>A0A4U6W9N8</accession>
<dbReference type="Proteomes" id="UP000298652">
    <property type="component" value="Chromosome 1"/>
</dbReference>
<reference evidence="1" key="1">
    <citation type="submission" date="2019-03" db="EMBL/GenBank/DDBJ databases">
        <title>WGS assembly of Setaria viridis.</title>
        <authorList>
            <person name="Huang P."/>
            <person name="Jenkins J."/>
            <person name="Grimwood J."/>
            <person name="Barry K."/>
            <person name="Healey A."/>
            <person name="Mamidi S."/>
            <person name="Sreedasyam A."/>
            <person name="Shu S."/>
            <person name="Feldman M."/>
            <person name="Wu J."/>
            <person name="Yu Y."/>
            <person name="Chen C."/>
            <person name="Johnson J."/>
            <person name="Rokhsar D."/>
            <person name="Baxter I."/>
            <person name="Schmutz J."/>
            <person name="Brutnell T."/>
            <person name="Kellogg E."/>
        </authorList>
    </citation>
    <scope>NUCLEOTIDE SEQUENCE [LARGE SCALE GENOMIC DNA]</scope>
</reference>
<keyword evidence="2" id="KW-1185">Reference proteome</keyword>